<dbReference type="AlphaFoldDB" id="A0A1F5EW96"/>
<accession>A0A1F5EW96</accession>
<gene>
    <name evidence="1" type="ORF">A2Y64_02250</name>
</gene>
<evidence type="ECO:0000313" key="2">
    <source>
        <dbReference type="Proteomes" id="UP000177187"/>
    </source>
</evidence>
<reference evidence="1 2" key="1">
    <citation type="journal article" date="2016" name="Nat. Commun.">
        <title>Thousands of microbial genomes shed light on interconnected biogeochemical processes in an aquifer system.</title>
        <authorList>
            <person name="Anantharaman K."/>
            <person name="Brown C.T."/>
            <person name="Hug L.A."/>
            <person name="Sharon I."/>
            <person name="Castelle C.J."/>
            <person name="Probst A.J."/>
            <person name="Thomas B.C."/>
            <person name="Singh A."/>
            <person name="Wilkins M.J."/>
            <person name="Karaoz U."/>
            <person name="Brodie E.L."/>
            <person name="Williams K.H."/>
            <person name="Hubbard S.S."/>
            <person name="Banfield J.F."/>
        </authorList>
    </citation>
    <scope>NUCLEOTIDE SEQUENCE [LARGE SCALE GENOMIC DNA]</scope>
</reference>
<protein>
    <submittedName>
        <fullName evidence="1">Uncharacterized protein</fullName>
    </submittedName>
</protein>
<organism evidence="1 2">
    <name type="scientific">Candidatus Coatesbacteria bacterium RBG_13_66_14</name>
    <dbReference type="NCBI Taxonomy" id="1817816"/>
    <lineage>
        <taxon>Bacteria</taxon>
        <taxon>Candidatus Coatesiibacteriota</taxon>
    </lineage>
</organism>
<dbReference type="EMBL" id="MFAF01000147">
    <property type="protein sequence ID" value="OGD71546.1"/>
    <property type="molecule type" value="Genomic_DNA"/>
</dbReference>
<comment type="caution">
    <text evidence="1">The sequence shown here is derived from an EMBL/GenBank/DDBJ whole genome shotgun (WGS) entry which is preliminary data.</text>
</comment>
<name>A0A1F5EW96_9BACT</name>
<evidence type="ECO:0000313" key="1">
    <source>
        <dbReference type="EMBL" id="OGD71546.1"/>
    </source>
</evidence>
<dbReference type="Proteomes" id="UP000177187">
    <property type="component" value="Unassembled WGS sequence"/>
</dbReference>
<proteinExistence type="predicted"/>
<sequence>MADGVLKAALPLLLSLCLAGCQEPLEESALYALAYADVLDEVLLSLRVERLAYPVLLEELTALQSRLRRETAAWPADRLLTALDLDPGTVEAERALADEAPRLDELEAALDRETEDLLAATDPPRPRDSAFDADLRLVATFTPGERFDALVRDGLDERAELLLASYDLERRTADLSWHELVGRLSASLTEYTPLAAAYRRTNREIQRKIEAINDYLDGLEERETE</sequence>